<evidence type="ECO:0000256" key="1">
    <source>
        <dbReference type="PROSITE-ProRule" id="PRU00285"/>
    </source>
</evidence>
<reference evidence="4 5" key="1">
    <citation type="submission" date="2023-09" db="EMBL/GenBank/DDBJ databases">
        <title>Nesidiocoris tenuis whole genome shotgun sequence.</title>
        <authorList>
            <person name="Shibata T."/>
            <person name="Shimoda M."/>
            <person name="Kobayashi T."/>
            <person name="Uehara T."/>
        </authorList>
    </citation>
    <scope>NUCLEOTIDE SEQUENCE [LARGE SCALE GENOMIC DNA]</scope>
    <source>
        <strain evidence="4 5">Japan</strain>
    </source>
</reference>
<dbReference type="EMBL" id="AP028920">
    <property type="protein sequence ID" value="BET01353.1"/>
    <property type="molecule type" value="Genomic_DNA"/>
</dbReference>
<accession>A0ABN7BAD3</accession>
<proteinExistence type="inferred from homology"/>
<organism evidence="4 5">
    <name type="scientific">Nesidiocoris tenuis</name>
    <dbReference type="NCBI Taxonomy" id="355587"/>
    <lineage>
        <taxon>Eukaryota</taxon>
        <taxon>Metazoa</taxon>
        <taxon>Ecdysozoa</taxon>
        <taxon>Arthropoda</taxon>
        <taxon>Hexapoda</taxon>
        <taxon>Insecta</taxon>
        <taxon>Pterygota</taxon>
        <taxon>Neoptera</taxon>
        <taxon>Paraneoptera</taxon>
        <taxon>Hemiptera</taxon>
        <taxon>Heteroptera</taxon>
        <taxon>Panheteroptera</taxon>
        <taxon>Cimicomorpha</taxon>
        <taxon>Miridae</taxon>
        <taxon>Dicyphina</taxon>
        <taxon>Nesidiocoris</taxon>
    </lineage>
</organism>
<sequence>MSIIGSDWGMNETYDRMKARIERLKHSASQLDKNGDKEHRIYLDVQNFQPEDLRVALFNGYIQVTATHPERKDEHGWVQRSFSRKLQIPDNLSPDSIESHLSSDGVLTITVADKKAKAAEKEYDIPILVEGRRKLFYR</sequence>
<keyword evidence="5" id="KW-1185">Reference proteome</keyword>
<dbReference type="SUPFAM" id="SSF49764">
    <property type="entry name" value="HSP20-like chaperones"/>
    <property type="match status" value="1"/>
</dbReference>
<dbReference type="PRINTS" id="PR00299">
    <property type="entry name" value="ACRYSTALLIN"/>
</dbReference>
<dbReference type="InterPro" id="IPR008978">
    <property type="entry name" value="HSP20-like_chaperone"/>
</dbReference>
<evidence type="ECO:0000313" key="4">
    <source>
        <dbReference type="EMBL" id="BET01353.1"/>
    </source>
</evidence>
<feature type="domain" description="SHSP" evidence="3">
    <location>
        <begin position="21"/>
        <end position="128"/>
    </location>
</feature>
<dbReference type="CDD" id="cd06526">
    <property type="entry name" value="metazoan_ACD"/>
    <property type="match status" value="1"/>
</dbReference>
<name>A0ABN7BAD3_9HEMI</name>
<dbReference type="Pfam" id="PF00011">
    <property type="entry name" value="HSP20"/>
    <property type="match status" value="1"/>
</dbReference>
<dbReference type="InterPro" id="IPR002068">
    <property type="entry name" value="A-crystallin/Hsp20_dom"/>
</dbReference>
<dbReference type="PANTHER" id="PTHR45640:SF26">
    <property type="entry name" value="RE23625P"/>
    <property type="match status" value="1"/>
</dbReference>
<evidence type="ECO:0000256" key="2">
    <source>
        <dbReference type="RuleBase" id="RU003616"/>
    </source>
</evidence>
<dbReference type="Gene3D" id="2.60.40.790">
    <property type="match status" value="1"/>
</dbReference>
<evidence type="ECO:0000259" key="3">
    <source>
        <dbReference type="PROSITE" id="PS01031"/>
    </source>
</evidence>
<dbReference type="PANTHER" id="PTHR45640">
    <property type="entry name" value="HEAT SHOCK PROTEIN HSP-12.2-RELATED"/>
    <property type="match status" value="1"/>
</dbReference>
<dbReference type="Proteomes" id="UP001307889">
    <property type="component" value="Chromosome 12"/>
</dbReference>
<evidence type="ECO:0000313" key="5">
    <source>
        <dbReference type="Proteomes" id="UP001307889"/>
    </source>
</evidence>
<protein>
    <submittedName>
        <fullName evidence="4">Heat shock protein</fullName>
    </submittedName>
</protein>
<gene>
    <name evidence="4" type="ORF">NTJ_14171</name>
</gene>
<keyword evidence="4" id="KW-0346">Stress response</keyword>
<comment type="similarity">
    <text evidence="1 2">Belongs to the small heat shock protein (HSP20) family.</text>
</comment>
<dbReference type="InterPro" id="IPR001436">
    <property type="entry name" value="Alpha-crystallin/sHSP_animal"/>
</dbReference>
<dbReference type="PROSITE" id="PS01031">
    <property type="entry name" value="SHSP"/>
    <property type="match status" value="1"/>
</dbReference>